<sequence length="219" mass="25269">MVRRHSTTNIWPPFIALELLPDNKSRRFSSPSSINTSPDTSIINSIFITSIGSDFECEEKLAEQICNGPLKPGSVYRLKLRLFTSSNLWSDSPYTDPIRLELSASESFFGQPIIFILLLFLIIFGCTGFVLFLLVTKQRNNKQKTKQQIKQRPENDRVMRNNFTKAFMEQTPNQSPQKCQKHSNKNNNQNNFNNRQNGTTRSNKSEGQWHVLKARKLKK</sequence>
<evidence type="ECO:0000256" key="1">
    <source>
        <dbReference type="SAM" id="MobiDB-lite"/>
    </source>
</evidence>
<keyword evidence="2" id="KW-1133">Transmembrane helix</keyword>
<keyword evidence="2" id="KW-0812">Transmembrane</keyword>
<dbReference type="WBParaSite" id="Minc3s00161g06431">
    <property type="protein sequence ID" value="Minc3s00161g06431"/>
    <property type="gene ID" value="Minc3s00161g06431"/>
</dbReference>
<name>A0A914KY56_MELIC</name>
<dbReference type="InterPro" id="IPR050713">
    <property type="entry name" value="RTP_Phos/Ushers"/>
</dbReference>
<keyword evidence="2" id="KW-0472">Membrane</keyword>
<feature type="region of interest" description="Disordered" evidence="1">
    <location>
        <begin position="168"/>
        <end position="219"/>
    </location>
</feature>
<dbReference type="PANTHER" id="PTHR46957">
    <property type="entry name" value="CYTOKINE RECEPTOR"/>
    <property type="match status" value="1"/>
</dbReference>
<feature type="transmembrane region" description="Helical" evidence="2">
    <location>
        <begin position="113"/>
        <end position="136"/>
    </location>
</feature>
<feature type="compositionally biased region" description="Low complexity" evidence="1">
    <location>
        <begin position="185"/>
        <end position="197"/>
    </location>
</feature>
<dbReference type="Proteomes" id="UP000887563">
    <property type="component" value="Unplaced"/>
</dbReference>
<dbReference type="AlphaFoldDB" id="A0A914KY56"/>
<dbReference type="PANTHER" id="PTHR46957:SF3">
    <property type="entry name" value="CYTOKINE RECEPTOR"/>
    <property type="match status" value="1"/>
</dbReference>
<keyword evidence="3" id="KW-1185">Reference proteome</keyword>
<protein>
    <submittedName>
        <fullName evidence="4">Fibronectin type-III domain-containing protein</fullName>
    </submittedName>
</protein>
<evidence type="ECO:0000313" key="4">
    <source>
        <dbReference type="WBParaSite" id="Minc3s00161g06431"/>
    </source>
</evidence>
<evidence type="ECO:0000256" key="2">
    <source>
        <dbReference type="SAM" id="Phobius"/>
    </source>
</evidence>
<accession>A0A914KY56</accession>
<dbReference type="GO" id="GO:0016020">
    <property type="term" value="C:membrane"/>
    <property type="evidence" value="ECO:0007669"/>
    <property type="project" value="UniProtKB-SubCell"/>
</dbReference>
<organism evidence="3 4">
    <name type="scientific">Meloidogyne incognita</name>
    <name type="common">Southern root-knot nematode worm</name>
    <name type="synonym">Oxyuris incognita</name>
    <dbReference type="NCBI Taxonomy" id="6306"/>
    <lineage>
        <taxon>Eukaryota</taxon>
        <taxon>Metazoa</taxon>
        <taxon>Ecdysozoa</taxon>
        <taxon>Nematoda</taxon>
        <taxon>Chromadorea</taxon>
        <taxon>Rhabditida</taxon>
        <taxon>Tylenchina</taxon>
        <taxon>Tylenchomorpha</taxon>
        <taxon>Tylenchoidea</taxon>
        <taxon>Meloidogynidae</taxon>
        <taxon>Meloidogyninae</taxon>
        <taxon>Meloidogyne</taxon>
        <taxon>Meloidogyne incognita group</taxon>
    </lineage>
</organism>
<reference evidence="4" key="1">
    <citation type="submission" date="2022-11" db="UniProtKB">
        <authorList>
            <consortium name="WormBaseParasite"/>
        </authorList>
    </citation>
    <scope>IDENTIFICATION</scope>
</reference>
<evidence type="ECO:0000313" key="3">
    <source>
        <dbReference type="Proteomes" id="UP000887563"/>
    </source>
</evidence>
<proteinExistence type="predicted"/>